<evidence type="ECO:0000313" key="3">
    <source>
        <dbReference type="Proteomes" id="UP001500889"/>
    </source>
</evidence>
<protein>
    <submittedName>
        <fullName evidence="2">Uncharacterized protein</fullName>
    </submittedName>
</protein>
<name>A0AAU9F1N1_DROMD</name>
<keyword evidence="3" id="KW-1185">Reference proteome</keyword>
<evidence type="ECO:0000313" key="2">
    <source>
        <dbReference type="EMBL" id="BFF91244.1"/>
    </source>
</evidence>
<dbReference type="AlphaFoldDB" id="A0AAU9F1N1"/>
<evidence type="ECO:0000256" key="1">
    <source>
        <dbReference type="SAM" id="MobiDB-lite"/>
    </source>
</evidence>
<dbReference type="Proteomes" id="UP001500889">
    <property type="component" value="Chromosome O"/>
</dbReference>
<organism evidence="2 3">
    <name type="scientific">Drosophila madeirensis</name>
    <name type="common">Fruit fly</name>
    <dbReference type="NCBI Taxonomy" id="30013"/>
    <lineage>
        <taxon>Eukaryota</taxon>
        <taxon>Metazoa</taxon>
        <taxon>Ecdysozoa</taxon>
        <taxon>Arthropoda</taxon>
        <taxon>Hexapoda</taxon>
        <taxon>Insecta</taxon>
        <taxon>Pterygota</taxon>
        <taxon>Neoptera</taxon>
        <taxon>Endopterygota</taxon>
        <taxon>Diptera</taxon>
        <taxon>Brachycera</taxon>
        <taxon>Muscomorpha</taxon>
        <taxon>Ephydroidea</taxon>
        <taxon>Drosophilidae</taxon>
        <taxon>Drosophila</taxon>
        <taxon>Sophophora</taxon>
    </lineage>
</organism>
<reference evidence="2 3" key="1">
    <citation type="submission" date="2024-02" db="EMBL/GenBank/DDBJ databases">
        <title>A chromosome-level genome assembly of Drosophila madeirensis, a fruit fly species endemic to Madeira island.</title>
        <authorList>
            <person name="Tomihara K."/>
            <person name="Llopart A."/>
            <person name="Yamamoto D."/>
        </authorList>
    </citation>
    <scope>NUCLEOTIDE SEQUENCE [LARGE SCALE GENOMIC DNA]</scope>
    <source>
        <strain evidence="2 3">RF1</strain>
    </source>
</reference>
<dbReference type="EMBL" id="AP029263">
    <property type="protein sequence ID" value="BFF91244.1"/>
    <property type="molecule type" value="Genomic_DNA"/>
</dbReference>
<sequence>MTFEKRSKPHHDHGKTGIGTPGCEPLHLDGERNRQLYNECCHDHNCSGHYNSGGHDYDCSSNNNYNNGGNNGCYI</sequence>
<feature type="region of interest" description="Disordered" evidence="1">
    <location>
        <begin position="1"/>
        <end position="24"/>
    </location>
</feature>
<accession>A0AAU9F1N1</accession>
<gene>
    <name evidence="2" type="ORF">DMAD_09571</name>
</gene>
<proteinExistence type="predicted"/>